<gene>
    <name evidence="1" type="ORF">MYCFIDRAFT_179240</name>
</gene>
<dbReference type="Proteomes" id="UP000016932">
    <property type="component" value="Unassembled WGS sequence"/>
</dbReference>
<name>M3AKV0_PSEFD</name>
<protein>
    <submittedName>
        <fullName evidence="1">Uncharacterized protein</fullName>
    </submittedName>
</protein>
<organism evidence="1 2">
    <name type="scientific">Pseudocercospora fijiensis (strain CIRAD86)</name>
    <name type="common">Black leaf streak disease fungus</name>
    <name type="synonym">Mycosphaerella fijiensis</name>
    <dbReference type="NCBI Taxonomy" id="383855"/>
    <lineage>
        <taxon>Eukaryota</taxon>
        <taxon>Fungi</taxon>
        <taxon>Dikarya</taxon>
        <taxon>Ascomycota</taxon>
        <taxon>Pezizomycotina</taxon>
        <taxon>Dothideomycetes</taxon>
        <taxon>Dothideomycetidae</taxon>
        <taxon>Mycosphaerellales</taxon>
        <taxon>Mycosphaerellaceae</taxon>
        <taxon>Pseudocercospora</taxon>
    </lineage>
</organism>
<accession>M3AKV0</accession>
<dbReference type="AlphaFoldDB" id="M3AKV0"/>
<evidence type="ECO:0000313" key="2">
    <source>
        <dbReference type="Proteomes" id="UP000016932"/>
    </source>
</evidence>
<keyword evidence="2" id="KW-1185">Reference proteome</keyword>
<dbReference type="GeneID" id="19334080"/>
<reference evidence="1 2" key="1">
    <citation type="journal article" date="2012" name="PLoS Pathog.">
        <title>Diverse lifestyles and strategies of plant pathogenesis encoded in the genomes of eighteen Dothideomycetes fungi.</title>
        <authorList>
            <person name="Ohm R.A."/>
            <person name="Feau N."/>
            <person name="Henrissat B."/>
            <person name="Schoch C.L."/>
            <person name="Horwitz B.A."/>
            <person name="Barry K.W."/>
            <person name="Condon B.J."/>
            <person name="Copeland A.C."/>
            <person name="Dhillon B."/>
            <person name="Glaser F."/>
            <person name="Hesse C.N."/>
            <person name="Kosti I."/>
            <person name="LaButti K."/>
            <person name="Lindquist E.A."/>
            <person name="Lucas S."/>
            <person name="Salamov A.A."/>
            <person name="Bradshaw R.E."/>
            <person name="Ciuffetti L."/>
            <person name="Hamelin R.C."/>
            <person name="Kema G.H.J."/>
            <person name="Lawrence C."/>
            <person name="Scott J.A."/>
            <person name="Spatafora J.W."/>
            <person name="Turgeon B.G."/>
            <person name="de Wit P.J.G.M."/>
            <person name="Zhong S."/>
            <person name="Goodwin S.B."/>
            <person name="Grigoriev I.V."/>
        </authorList>
    </citation>
    <scope>NUCLEOTIDE SEQUENCE [LARGE SCALE GENOMIC DNA]</scope>
    <source>
        <strain evidence="1 2">CIRAD86</strain>
    </source>
</reference>
<dbReference type="KEGG" id="pfj:MYCFIDRAFT_179240"/>
<dbReference type="HOGENOM" id="CLU_2198088_0_0_1"/>
<dbReference type="VEuPathDB" id="FungiDB:MYCFIDRAFT_179240"/>
<sequence>MAGNLSPWEMVIESILAVIAFEMADSSSRMTRREKGMDRLAIAIIYLPPSQALLVDFIPPSTFYLPPSTFHLPPSTFHLPPSTFHLPSSTFHLPLPNPLRKRIKTALH</sequence>
<dbReference type="RefSeq" id="XP_007931528.1">
    <property type="nucleotide sequence ID" value="XM_007933337.1"/>
</dbReference>
<dbReference type="EMBL" id="KB446564">
    <property type="protein sequence ID" value="EME77748.1"/>
    <property type="molecule type" value="Genomic_DNA"/>
</dbReference>
<dbReference type="OrthoDB" id="10265816at2759"/>
<evidence type="ECO:0000313" key="1">
    <source>
        <dbReference type="EMBL" id="EME77748.1"/>
    </source>
</evidence>
<proteinExistence type="predicted"/>